<evidence type="ECO:0000256" key="5">
    <source>
        <dbReference type="ARBA" id="ARBA00022989"/>
    </source>
</evidence>
<dbReference type="Proteomes" id="UP000290439">
    <property type="component" value="Chromosome"/>
</dbReference>
<dbReference type="InterPro" id="IPR006153">
    <property type="entry name" value="Cation/H_exchanger_TM"/>
</dbReference>
<evidence type="ECO:0000256" key="9">
    <source>
        <dbReference type="ARBA" id="ARBA00023201"/>
    </source>
</evidence>
<keyword evidence="7" id="KW-0406">Ion transport</keyword>
<dbReference type="PANTHER" id="PTHR10110:SF86">
    <property type="entry name" value="SODIUM_HYDROGEN EXCHANGER 7"/>
    <property type="match status" value="1"/>
</dbReference>
<feature type="transmembrane region" description="Helical" evidence="10">
    <location>
        <begin position="54"/>
        <end position="71"/>
    </location>
</feature>
<feature type="transmembrane region" description="Helical" evidence="10">
    <location>
        <begin position="83"/>
        <end position="103"/>
    </location>
</feature>
<evidence type="ECO:0000259" key="11">
    <source>
        <dbReference type="Pfam" id="PF00999"/>
    </source>
</evidence>
<dbReference type="PANTHER" id="PTHR10110">
    <property type="entry name" value="SODIUM/HYDROGEN EXCHANGER"/>
    <property type="match status" value="1"/>
</dbReference>
<dbReference type="GO" id="GO:0005886">
    <property type="term" value="C:plasma membrane"/>
    <property type="evidence" value="ECO:0007669"/>
    <property type="project" value="UniProtKB-SubCell"/>
</dbReference>
<dbReference type="GO" id="GO:0015385">
    <property type="term" value="F:sodium:proton antiporter activity"/>
    <property type="evidence" value="ECO:0007669"/>
    <property type="project" value="InterPro"/>
</dbReference>
<sequence length="570" mass="60511">MEITLVVVVGIIAIVVVAAFSDTLGVAAPLSLAVVGIALSFVPGIPHPEVEPELILTVVLPPLLYSAAVNMPAVDFRRNLKPITGLAVLLVVVTTLGTGWLFHQLLPDIGWPAAFALGAVISPTDPIAATSVGKRLGLPSRLLTMLEGEGLVNDATALVLLRSAVAALAATVSLWQVLGDFVVAVVVAVIAGLLVGWVGVRARAMLDDPVATTAVSFVIPFLAYLPAEEFRGSGVLAVVVAGLVSGHLSPRHLGAQDRLVDATNWRTVAFLLESAIFLLMGLSLSGLIDDVRGEQLSAAQAFGIGLLAALLVMVIRAVFIVPLVASLRLDQRRAAEAKPRLEQISARIADTGLPPESKRLRMMLRRLGKVSATVEFRLTETVGARGGAVLAWSGMRGAITVAAAQTLPAETPMRSELVLIAFVVAITTLLVQGLSLPTVIRVVRVPGDDPERLHDDVVELRTLLSEAAEDVLDTPGLVDDDGNPYPETLVGMVRDDTVRKGSAAQRDLPAAGPDPREQYRQLRLRVVAAQRAALLRARDRERFGAKALARCQRMLDLDEARLQQLGRPEA</sequence>
<evidence type="ECO:0000256" key="7">
    <source>
        <dbReference type="ARBA" id="ARBA00023065"/>
    </source>
</evidence>
<evidence type="ECO:0000313" key="13">
    <source>
        <dbReference type="Proteomes" id="UP000290439"/>
    </source>
</evidence>
<dbReference type="InterPro" id="IPR018422">
    <property type="entry name" value="Cation/H_exchanger_CPA1"/>
</dbReference>
<keyword evidence="2" id="KW-0813">Transport</keyword>
<organism evidence="12 13">
    <name type="scientific">Nocardia cyriacigeorgica</name>
    <dbReference type="NCBI Taxonomy" id="135487"/>
    <lineage>
        <taxon>Bacteria</taxon>
        <taxon>Bacillati</taxon>
        <taxon>Actinomycetota</taxon>
        <taxon>Actinomycetes</taxon>
        <taxon>Mycobacteriales</taxon>
        <taxon>Nocardiaceae</taxon>
        <taxon>Nocardia</taxon>
    </lineage>
</organism>
<evidence type="ECO:0000256" key="1">
    <source>
        <dbReference type="ARBA" id="ARBA00004651"/>
    </source>
</evidence>
<keyword evidence="6" id="KW-0915">Sodium</keyword>
<feature type="transmembrane region" description="Helical" evidence="10">
    <location>
        <begin position="300"/>
        <end position="325"/>
    </location>
</feature>
<name>A0A4U8W7W1_9NOCA</name>
<dbReference type="Pfam" id="PF00999">
    <property type="entry name" value="Na_H_Exchanger"/>
    <property type="match status" value="1"/>
</dbReference>
<feature type="domain" description="Cation/H+ exchanger transmembrane" evidence="11">
    <location>
        <begin position="13"/>
        <end position="440"/>
    </location>
</feature>
<dbReference type="EMBL" id="LR215973">
    <property type="protein sequence ID" value="VFA97728.1"/>
    <property type="molecule type" value="Genomic_DNA"/>
</dbReference>
<evidence type="ECO:0000256" key="3">
    <source>
        <dbReference type="ARBA" id="ARBA00022475"/>
    </source>
</evidence>
<proteinExistence type="predicted"/>
<dbReference type="GO" id="GO:0051453">
    <property type="term" value="P:regulation of intracellular pH"/>
    <property type="evidence" value="ECO:0007669"/>
    <property type="project" value="TreeGrafter"/>
</dbReference>
<feature type="transmembrane region" description="Helical" evidence="10">
    <location>
        <begin position="270"/>
        <end position="288"/>
    </location>
</feature>
<evidence type="ECO:0000256" key="2">
    <source>
        <dbReference type="ARBA" id="ARBA00022448"/>
    </source>
</evidence>
<keyword evidence="5 10" id="KW-1133">Transmembrane helix</keyword>
<evidence type="ECO:0000256" key="10">
    <source>
        <dbReference type="SAM" id="Phobius"/>
    </source>
</evidence>
<accession>A0A4U8W7W1</accession>
<reference evidence="12 13" key="1">
    <citation type="submission" date="2019-02" db="EMBL/GenBank/DDBJ databases">
        <authorList>
            <consortium name="Pathogen Informatics"/>
        </authorList>
    </citation>
    <scope>NUCLEOTIDE SEQUENCE [LARGE SCALE GENOMIC DNA]</scope>
    <source>
        <strain evidence="12 13">3012STDY6756504</strain>
    </source>
</reference>
<dbReference type="AlphaFoldDB" id="A0A4U8W7W1"/>
<feature type="transmembrane region" description="Helical" evidence="10">
    <location>
        <begin position="181"/>
        <end position="198"/>
    </location>
</feature>
<feature type="transmembrane region" description="Helical" evidence="10">
    <location>
        <begin position="417"/>
        <end position="436"/>
    </location>
</feature>
<evidence type="ECO:0000256" key="6">
    <source>
        <dbReference type="ARBA" id="ARBA00023053"/>
    </source>
</evidence>
<dbReference type="GO" id="GO:0015386">
    <property type="term" value="F:potassium:proton antiporter activity"/>
    <property type="evidence" value="ECO:0007669"/>
    <property type="project" value="TreeGrafter"/>
</dbReference>
<keyword evidence="8 10" id="KW-0472">Membrane</keyword>
<keyword evidence="3" id="KW-1003">Cell membrane</keyword>
<keyword evidence="4 10" id="KW-0812">Transmembrane</keyword>
<comment type="subcellular location">
    <subcellularLocation>
        <location evidence="1">Cell membrane</location>
        <topology evidence="1">Multi-pass membrane protein</topology>
    </subcellularLocation>
</comment>
<dbReference type="GO" id="GO:0098719">
    <property type="term" value="P:sodium ion import across plasma membrane"/>
    <property type="evidence" value="ECO:0007669"/>
    <property type="project" value="TreeGrafter"/>
</dbReference>
<dbReference type="RefSeq" id="WP_130916540.1">
    <property type="nucleotide sequence ID" value="NZ_JARWRF010000035.1"/>
</dbReference>
<evidence type="ECO:0000256" key="4">
    <source>
        <dbReference type="ARBA" id="ARBA00022692"/>
    </source>
</evidence>
<evidence type="ECO:0000313" key="12">
    <source>
        <dbReference type="EMBL" id="VFA97728.1"/>
    </source>
</evidence>
<gene>
    <name evidence="12" type="primary">nhaK</name>
    <name evidence="12" type="ORF">NCTC10797_01492</name>
</gene>
<keyword evidence="9" id="KW-0739">Sodium transport</keyword>
<evidence type="ECO:0000256" key="8">
    <source>
        <dbReference type="ARBA" id="ARBA00023136"/>
    </source>
</evidence>
<protein>
    <submittedName>
        <fullName evidence="12">Sodium, potassium, lithium and rubidium/H(+) antiporter</fullName>
    </submittedName>
</protein>
<dbReference type="Gene3D" id="6.10.140.1330">
    <property type="match status" value="1"/>
</dbReference>